<dbReference type="CDD" id="cd02440">
    <property type="entry name" value="AdoMet_MTases"/>
    <property type="match status" value="1"/>
</dbReference>
<dbReference type="GO" id="GO:0071164">
    <property type="term" value="F:RNA cap trimethylguanosine synthase activity"/>
    <property type="evidence" value="ECO:0007669"/>
    <property type="project" value="TreeGrafter"/>
</dbReference>
<evidence type="ECO:0000256" key="7">
    <source>
        <dbReference type="ARBA" id="ARBA00049790"/>
    </source>
</evidence>
<evidence type="ECO:0000256" key="2">
    <source>
        <dbReference type="ARBA" id="ARBA00025783"/>
    </source>
</evidence>
<protein>
    <recommendedName>
        <fullName evidence="1">Trimethylguanosine synthase</fullName>
    </recommendedName>
    <alternativeName>
        <fullName evidence="7">Cap-specific guanine-N(2) methyltransferase</fullName>
    </alternativeName>
</protein>
<dbReference type="PANTHER" id="PTHR14741">
    <property type="entry name" value="S-ADENOSYLMETHIONINE-DEPENDENT METHYLTRANSFERASE RELATED"/>
    <property type="match status" value="1"/>
</dbReference>
<sequence length="335" mass="37756">MDSLPIDTLSDVTDSDSSTESFKSPTKLTCKQPDLPVDSSASSPSQTENATALSKRALKRRRRKFHGFEEIMRDPEVARWWKRRFDLFERFDEGVQLDRESWYSVTPEEIARRQAEVCSCHVIVDGYAGAGGNSIQFARTCGFVIGVDNCMDRLVNVLDSNARVYGVRSKIDTICGDLTLVLNALRMPPDDHSPIDTVFMSPPWGGPDYKARVLPPGAASWNKKRRKLWFESASDEIEQCYDLEGRIPFLAGAVTAARRLCPNRVAVYLPRHCALGQVLKLGWEGTADCTKRADVTIEDYWLRGRRLSICAYIGNFPKLSLADDSHQLEHYEAQQ</sequence>
<evidence type="ECO:0000256" key="1">
    <source>
        <dbReference type="ARBA" id="ARBA00018517"/>
    </source>
</evidence>
<dbReference type="Gene3D" id="3.40.50.150">
    <property type="entry name" value="Vaccinia Virus protein VP39"/>
    <property type="match status" value="1"/>
</dbReference>
<dbReference type="AlphaFoldDB" id="A0A5K3EWS7"/>
<comment type="similarity">
    <text evidence="2">Belongs to the methyltransferase superfamily. Trimethylguanosine synthase family.</text>
</comment>
<reference evidence="9" key="1">
    <citation type="submission" date="2019-11" db="UniProtKB">
        <authorList>
            <consortium name="WormBaseParasite"/>
        </authorList>
    </citation>
    <scope>IDENTIFICATION</scope>
</reference>
<dbReference type="GO" id="GO:0005634">
    <property type="term" value="C:nucleus"/>
    <property type="evidence" value="ECO:0007669"/>
    <property type="project" value="TreeGrafter"/>
</dbReference>
<evidence type="ECO:0000313" key="9">
    <source>
        <dbReference type="WBParaSite" id="MCU_003209-RC"/>
    </source>
</evidence>
<feature type="compositionally biased region" description="Polar residues" evidence="8">
    <location>
        <begin position="39"/>
        <end position="51"/>
    </location>
</feature>
<comment type="catalytic activity">
    <reaction evidence="6">
        <text>a 5'-end (N(7)-methyl 5'-triphosphoguanosine)-ribonucleoside in snRNA + S-adenosyl-L-methionine = a 5'-end (N(2),N(7)-dimethyl 5'-triphosphoguanosine)-ribonucleoside in snRNA + S-adenosyl-L-homocysteine + H(+)</text>
        <dbReference type="Rhea" id="RHEA:78471"/>
        <dbReference type="Rhea" id="RHEA-COMP:19085"/>
        <dbReference type="Rhea" id="RHEA-COMP:19087"/>
        <dbReference type="ChEBI" id="CHEBI:15378"/>
        <dbReference type="ChEBI" id="CHEBI:57856"/>
        <dbReference type="ChEBI" id="CHEBI:59789"/>
        <dbReference type="ChEBI" id="CHEBI:156461"/>
        <dbReference type="ChEBI" id="CHEBI:172880"/>
    </reaction>
    <physiologicalReaction direction="left-to-right" evidence="6">
        <dbReference type="Rhea" id="RHEA:78472"/>
    </physiologicalReaction>
</comment>
<comment type="catalytic activity">
    <reaction evidence="3">
        <text>a 5'-end (N(2),N(7)-dimethyl 5'-triphosphoguanosine)-ribonucleoside in snoRNA + S-adenosyl-L-methionine = a 5'-end (N(2),N(2),N(7)-trimethyl 5'-triphosphoguanosine)-ribonucleoside in snoRNA + S-adenosyl-L-homocysteine + H(+)</text>
        <dbReference type="Rhea" id="RHEA:78507"/>
        <dbReference type="Rhea" id="RHEA-COMP:19088"/>
        <dbReference type="Rhea" id="RHEA-COMP:19090"/>
        <dbReference type="ChEBI" id="CHEBI:15378"/>
        <dbReference type="ChEBI" id="CHEBI:57856"/>
        <dbReference type="ChEBI" id="CHEBI:59789"/>
        <dbReference type="ChEBI" id="CHEBI:167623"/>
        <dbReference type="ChEBI" id="CHEBI:172880"/>
    </reaction>
    <physiologicalReaction direction="left-to-right" evidence="3">
        <dbReference type="Rhea" id="RHEA:78508"/>
    </physiologicalReaction>
</comment>
<comment type="catalytic activity">
    <reaction evidence="4">
        <text>a 5'-end (N(7)-methyl 5'-triphosphoguanosine)-ribonucleoside in snoRNA + S-adenosyl-L-methionine = a 5'-end (N(2),N(7)-dimethyl 5'-triphosphoguanosine)-ribonucleoside in snoRNA + S-adenosyl-L-homocysteine + H(+)</text>
        <dbReference type="Rhea" id="RHEA:78475"/>
        <dbReference type="Rhea" id="RHEA-COMP:19086"/>
        <dbReference type="Rhea" id="RHEA-COMP:19088"/>
        <dbReference type="ChEBI" id="CHEBI:15378"/>
        <dbReference type="ChEBI" id="CHEBI:57856"/>
        <dbReference type="ChEBI" id="CHEBI:59789"/>
        <dbReference type="ChEBI" id="CHEBI:156461"/>
        <dbReference type="ChEBI" id="CHEBI:172880"/>
    </reaction>
    <physiologicalReaction direction="left-to-right" evidence="4">
        <dbReference type="Rhea" id="RHEA:78476"/>
    </physiologicalReaction>
</comment>
<dbReference type="SUPFAM" id="SSF53335">
    <property type="entry name" value="S-adenosyl-L-methionine-dependent methyltransferases"/>
    <property type="match status" value="1"/>
</dbReference>
<evidence type="ECO:0000256" key="8">
    <source>
        <dbReference type="SAM" id="MobiDB-lite"/>
    </source>
</evidence>
<evidence type="ECO:0000256" key="4">
    <source>
        <dbReference type="ARBA" id="ARBA00048740"/>
    </source>
</evidence>
<proteinExistence type="inferred from homology"/>
<dbReference type="PANTHER" id="PTHR14741:SF32">
    <property type="entry name" value="TRIMETHYLGUANOSINE SYNTHASE"/>
    <property type="match status" value="1"/>
</dbReference>
<organism evidence="9">
    <name type="scientific">Mesocestoides corti</name>
    <name type="common">Flatworm</name>
    <dbReference type="NCBI Taxonomy" id="53468"/>
    <lineage>
        <taxon>Eukaryota</taxon>
        <taxon>Metazoa</taxon>
        <taxon>Spiralia</taxon>
        <taxon>Lophotrochozoa</taxon>
        <taxon>Platyhelminthes</taxon>
        <taxon>Cestoda</taxon>
        <taxon>Eucestoda</taxon>
        <taxon>Cyclophyllidea</taxon>
        <taxon>Mesocestoididae</taxon>
        <taxon>Mesocestoides</taxon>
    </lineage>
</organism>
<name>A0A5K3EWS7_MESCO</name>
<dbReference type="Pfam" id="PF09445">
    <property type="entry name" value="Methyltransf_15"/>
    <property type="match status" value="1"/>
</dbReference>
<dbReference type="InterPro" id="IPR019012">
    <property type="entry name" value="RNA_cap_Gua-N2-MeTrfase"/>
</dbReference>
<feature type="compositionally biased region" description="Low complexity" evidence="8">
    <location>
        <begin position="7"/>
        <end position="19"/>
    </location>
</feature>
<dbReference type="InterPro" id="IPR029063">
    <property type="entry name" value="SAM-dependent_MTases_sf"/>
</dbReference>
<evidence type="ECO:0000256" key="3">
    <source>
        <dbReference type="ARBA" id="ARBA00047418"/>
    </source>
</evidence>
<feature type="region of interest" description="Disordered" evidence="8">
    <location>
        <begin position="1"/>
        <end position="53"/>
    </location>
</feature>
<evidence type="ECO:0000256" key="6">
    <source>
        <dbReference type="ARBA" id="ARBA00049075"/>
    </source>
</evidence>
<feature type="compositionally biased region" description="Polar residues" evidence="8">
    <location>
        <begin position="20"/>
        <end position="29"/>
    </location>
</feature>
<evidence type="ECO:0000256" key="5">
    <source>
        <dbReference type="ARBA" id="ARBA00048763"/>
    </source>
</evidence>
<comment type="catalytic activity">
    <reaction evidence="5">
        <text>a 5'-end (N(2),N(7)-dimethyl 5'-triphosphoguanosine)-ribonucleoside in snRNA + S-adenosyl-L-methionine = a 5'-end (N(2),N(2),N(7)-trimethyl 5'-triphosphoguanosine)-ribonucleoside in snRNA + S-adenosyl-L-homocysteine + H(+)</text>
        <dbReference type="Rhea" id="RHEA:78479"/>
        <dbReference type="Rhea" id="RHEA-COMP:19087"/>
        <dbReference type="Rhea" id="RHEA-COMP:19089"/>
        <dbReference type="ChEBI" id="CHEBI:15378"/>
        <dbReference type="ChEBI" id="CHEBI:57856"/>
        <dbReference type="ChEBI" id="CHEBI:59789"/>
        <dbReference type="ChEBI" id="CHEBI:167623"/>
        <dbReference type="ChEBI" id="CHEBI:172880"/>
    </reaction>
    <physiologicalReaction direction="left-to-right" evidence="5">
        <dbReference type="Rhea" id="RHEA:78480"/>
    </physiologicalReaction>
</comment>
<dbReference type="WBParaSite" id="MCU_003209-RC">
    <property type="protein sequence ID" value="MCU_003209-RC"/>
    <property type="gene ID" value="MCU_003209"/>
</dbReference>
<accession>A0A5K3EWS7</accession>